<feature type="transmembrane region" description="Helical" evidence="6">
    <location>
        <begin position="101"/>
        <end position="120"/>
    </location>
</feature>
<feature type="transmembrane region" description="Helical" evidence="6">
    <location>
        <begin position="488"/>
        <end position="505"/>
    </location>
</feature>
<comment type="subcellular location">
    <subcellularLocation>
        <location evidence="1">Cell membrane</location>
        <topology evidence="1">Multi-pass membrane protein</topology>
    </subcellularLocation>
</comment>
<comment type="caution">
    <text evidence="8">The sequence shown here is derived from an EMBL/GenBank/DDBJ whole genome shotgun (WGS) entry which is preliminary data.</text>
</comment>
<evidence type="ECO:0000256" key="2">
    <source>
        <dbReference type="ARBA" id="ARBA00022475"/>
    </source>
</evidence>
<dbReference type="AlphaFoldDB" id="A0A830CVQ4"/>
<evidence type="ECO:0000259" key="7">
    <source>
        <dbReference type="Pfam" id="PF13515"/>
    </source>
</evidence>
<protein>
    <recommendedName>
        <fullName evidence="7">Integral membrane bound transporter domain-containing protein</fullName>
    </recommendedName>
</protein>
<sequence length="704" mass="77945">MSKSTAKDHARIIWHMRLRSALRTALACAIVGGATLYGPKFLVNQIKFASISYVTVVVILSNNAATLGHALSGCWHALHASIQVVPLAMLGRWLVAPGSGGGMSAGVAAVAAAAASFLVTMPESTHVTAKRIALGLIATICTEVVVSSDETRYGFMNPLHVGASAILGALASLLALLLPFPGLAHYKVKKLCQVYAENASERMDIYLKAFNAKDHQTKTELVFQAKPIAEIGTKLLQNIKTLQEGIPWERPWSRCTKNNSINVENRLQSFELPIRAMEYSLVNSSSVFQILDEDQLSNVSQRLSTQLQTKIEIIKRYSPSNSEKEDRKNLSDLQPLEPNLPIEQKYEPALFFFSCIDMLLNDNDEKKQIEHQKTKSSITQKCKSWILKLTNIKRLEPAIKYSVSLGLSLLLGLILERQNAVWASFTVAISFTMARQPLLTTTNTKAQGTAVGSVYGVICCFLFRKPDLRLLAIVPWIVFATFLKHSKMYGQTGGASAAIAALLILGRKNYGPTDEFAISRLVSVFIGLFCLVLVEVLLQPSRAATLAKRHLSLTLRCCYKKVVGCLYNVVSMLYVGMYNLEMLSELMDSGITVRKELEEQLNYEVEELQGTVNCILERVDLIKKSQEVTGDDRRGDLEAGKLCDPEKLSSLITEEVLSSGERDNEDEKQLRERMVCCLGAIGFCISSLRKEIDQIEICIKEIVR</sequence>
<accession>A0A830CVQ4</accession>
<gene>
    <name evidence="8" type="ORF">PHJA_001981000</name>
</gene>
<feature type="transmembrane region" description="Helical" evidence="6">
    <location>
        <begin position="160"/>
        <end position="180"/>
    </location>
</feature>
<evidence type="ECO:0000313" key="8">
    <source>
        <dbReference type="EMBL" id="GFP98371.1"/>
    </source>
</evidence>
<feature type="transmembrane region" description="Helical" evidence="6">
    <location>
        <begin position="21"/>
        <end position="39"/>
    </location>
</feature>
<evidence type="ECO:0000256" key="5">
    <source>
        <dbReference type="ARBA" id="ARBA00023136"/>
    </source>
</evidence>
<dbReference type="Pfam" id="PF13515">
    <property type="entry name" value="FUSC_2"/>
    <property type="match status" value="1"/>
</dbReference>
<keyword evidence="4 6" id="KW-1133">Transmembrane helix</keyword>
<organism evidence="8 9">
    <name type="scientific">Phtheirospermum japonicum</name>
    <dbReference type="NCBI Taxonomy" id="374723"/>
    <lineage>
        <taxon>Eukaryota</taxon>
        <taxon>Viridiplantae</taxon>
        <taxon>Streptophyta</taxon>
        <taxon>Embryophyta</taxon>
        <taxon>Tracheophyta</taxon>
        <taxon>Spermatophyta</taxon>
        <taxon>Magnoliopsida</taxon>
        <taxon>eudicotyledons</taxon>
        <taxon>Gunneridae</taxon>
        <taxon>Pentapetalae</taxon>
        <taxon>asterids</taxon>
        <taxon>lamiids</taxon>
        <taxon>Lamiales</taxon>
        <taxon>Orobanchaceae</taxon>
        <taxon>Orobanchaceae incertae sedis</taxon>
        <taxon>Phtheirospermum</taxon>
    </lineage>
</organism>
<reference evidence="8" key="1">
    <citation type="submission" date="2020-07" db="EMBL/GenBank/DDBJ databases">
        <title>Ethylene signaling mediates host invasion by parasitic plants.</title>
        <authorList>
            <person name="Yoshida S."/>
        </authorList>
    </citation>
    <scope>NUCLEOTIDE SEQUENCE</scope>
    <source>
        <strain evidence="8">Okayama</strain>
    </source>
</reference>
<evidence type="ECO:0000256" key="3">
    <source>
        <dbReference type="ARBA" id="ARBA00022692"/>
    </source>
</evidence>
<keyword evidence="5 6" id="KW-0472">Membrane</keyword>
<dbReference type="OrthoDB" id="68611at2759"/>
<evidence type="ECO:0000256" key="1">
    <source>
        <dbReference type="ARBA" id="ARBA00004651"/>
    </source>
</evidence>
<evidence type="ECO:0000256" key="6">
    <source>
        <dbReference type="SAM" id="Phobius"/>
    </source>
</evidence>
<dbReference type="PANTHER" id="PTHR30509:SF34">
    <property type="entry name" value="F3L24.34 PROTEIN"/>
    <property type="match status" value="1"/>
</dbReference>
<evidence type="ECO:0000256" key="4">
    <source>
        <dbReference type="ARBA" id="ARBA00022989"/>
    </source>
</evidence>
<keyword evidence="3 6" id="KW-0812">Transmembrane</keyword>
<feature type="transmembrane region" description="Helical" evidence="6">
    <location>
        <begin position="132"/>
        <end position="148"/>
    </location>
</feature>
<dbReference type="InterPro" id="IPR049453">
    <property type="entry name" value="Memb_transporter_dom"/>
</dbReference>
<feature type="domain" description="Integral membrane bound transporter" evidence="7">
    <location>
        <begin position="408"/>
        <end position="534"/>
    </location>
</feature>
<dbReference type="Proteomes" id="UP000653305">
    <property type="component" value="Unassembled WGS sequence"/>
</dbReference>
<evidence type="ECO:0000313" key="9">
    <source>
        <dbReference type="Proteomes" id="UP000653305"/>
    </source>
</evidence>
<feature type="transmembrane region" description="Helical" evidence="6">
    <location>
        <begin position="558"/>
        <end position="577"/>
    </location>
</feature>
<keyword evidence="2" id="KW-1003">Cell membrane</keyword>
<dbReference type="PANTHER" id="PTHR30509">
    <property type="entry name" value="P-HYDROXYBENZOIC ACID EFFLUX PUMP SUBUNIT-RELATED"/>
    <property type="match status" value="1"/>
</dbReference>
<keyword evidence="9" id="KW-1185">Reference proteome</keyword>
<proteinExistence type="predicted"/>
<feature type="transmembrane region" description="Helical" evidence="6">
    <location>
        <begin position="517"/>
        <end position="538"/>
    </location>
</feature>
<name>A0A830CVQ4_9LAMI</name>
<dbReference type="GO" id="GO:0005886">
    <property type="term" value="C:plasma membrane"/>
    <property type="evidence" value="ECO:0007669"/>
    <property type="project" value="UniProtKB-SubCell"/>
</dbReference>
<dbReference type="EMBL" id="BMAC01000524">
    <property type="protein sequence ID" value="GFP98371.1"/>
    <property type="molecule type" value="Genomic_DNA"/>
</dbReference>